<dbReference type="OrthoDB" id="5001282at2759"/>
<organism evidence="1 2">
    <name type="scientific">Fusarium duplospermum</name>
    <dbReference type="NCBI Taxonomy" id="1325734"/>
    <lineage>
        <taxon>Eukaryota</taxon>
        <taxon>Fungi</taxon>
        <taxon>Dikarya</taxon>
        <taxon>Ascomycota</taxon>
        <taxon>Pezizomycotina</taxon>
        <taxon>Sordariomycetes</taxon>
        <taxon>Hypocreomycetidae</taxon>
        <taxon>Hypocreales</taxon>
        <taxon>Nectriaceae</taxon>
        <taxon>Fusarium</taxon>
        <taxon>Fusarium solani species complex</taxon>
    </lineage>
</organism>
<evidence type="ECO:0000313" key="2">
    <source>
        <dbReference type="Proteomes" id="UP000288168"/>
    </source>
</evidence>
<protein>
    <submittedName>
        <fullName evidence="1">Uncharacterized protein</fullName>
    </submittedName>
</protein>
<dbReference type="AlphaFoldDB" id="A0A428NGA5"/>
<dbReference type="EMBL" id="NKCI01000572">
    <property type="protein sequence ID" value="RSL39841.1"/>
    <property type="molecule type" value="Genomic_DNA"/>
</dbReference>
<evidence type="ECO:0000313" key="1">
    <source>
        <dbReference type="EMBL" id="RSL39841.1"/>
    </source>
</evidence>
<accession>A0A428NGA5</accession>
<dbReference type="Proteomes" id="UP000288168">
    <property type="component" value="Unassembled WGS sequence"/>
</dbReference>
<sequence>MYVLPDLYELFYEPHNVNHHRWFSIVSAFALPLLWCAPLTSSCRKFTQSMQVIFVGGAALDRKGDPLYVKISFGSDILQARASLESLLRWLILPTHSMNAALSLLPTLSPRSIYTLADCAVWSGWFFFNYLPRPTSLLALFVASCGQRNPVACSTCSFKFTTAINLDREHVLTPFPQCVSIPGFMGNRCCNCISEPGEHVCEWGYFHGYLPVNDREGPRDLTLAGRSRPQVIGPLHNFHLRVLDDETCPEIFTIPWPDDVLP</sequence>
<comment type="caution">
    <text evidence="1">The sequence shown here is derived from an EMBL/GenBank/DDBJ whole genome shotgun (WGS) entry which is preliminary data.</text>
</comment>
<name>A0A428NGA5_9HYPO</name>
<gene>
    <name evidence="1" type="ORF">CEP54_016253</name>
</gene>
<keyword evidence="2" id="KW-1185">Reference proteome</keyword>
<proteinExistence type="predicted"/>
<reference evidence="1 2" key="1">
    <citation type="submission" date="2017-06" db="EMBL/GenBank/DDBJ databases">
        <title>Comparative genomic analysis of Ambrosia Fusariam Clade fungi.</title>
        <authorList>
            <person name="Stajich J.E."/>
            <person name="Carrillo J."/>
            <person name="Kijimoto T."/>
            <person name="Eskalen A."/>
            <person name="O'Donnell K."/>
            <person name="Kasson M."/>
        </authorList>
    </citation>
    <scope>NUCLEOTIDE SEQUENCE [LARGE SCALE GENOMIC DNA]</scope>
    <source>
        <strain evidence="1 2">NRRL62584</strain>
    </source>
</reference>